<dbReference type="Proteomes" id="UP000014760">
    <property type="component" value="Unassembled WGS sequence"/>
</dbReference>
<name>R7UY44_CAPTE</name>
<evidence type="ECO:0000313" key="6">
    <source>
        <dbReference type="Proteomes" id="UP000014760"/>
    </source>
</evidence>
<reference evidence="6" key="1">
    <citation type="submission" date="2012-12" db="EMBL/GenBank/DDBJ databases">
        <authorList>
            <person name="Hellsten U."/>
            <person name="Grimwood J."/>
            <person name="Chapman J.A."/>
            <person name="Shapiro H."/>
            <person name="Aerts A."/>
            <person name="Otillar R.P."/>
            <person name="Terry A.Y."/>
            <person name="Boore J.L."/>
            <person name="Simakov O."/>
            <person name="Marletaz F."/>
            <person name="Cho S.-J."/>
            <person name="Edsinger-Gonzales E."/>
            <person name="Havlak P."/>
            <person name="Kuo D.-H."/>
            <person name="Larsson T."/>
            <person name="Lv J."/>
            <person name="Arendt D."/>
            <person name="Savage R."/>
            <person name="Osoegawa K."/>
            <person name="de Jong P."/>
            <person name="Lindberg D.R."/>
            <person name="Seaver E.C."/>
            <person name="Weisblat D.A."/>
            <person name="Putnam N.H."/>
            <person name="Grigoriev I.V."/>
            <person name="Rokhsar D.S."/>
        </authorList>
    </citation>
    <scope>NUCLEOTIDE SEQUENCE</scope>
    <source>
        <strain evidence="6">I ESC-2004</strain>
    </source>
</reference>
<dbReference type="Pfam" id="PF13908">
    <property type="entry name" value="Shisa_N"/>
    <property type="match status" value="1"/>
</dbReference>
<reference evidence="4 6" key="2">
    <citation type="journal article" date="2013" name="Nature">
        <title>Insights into bilaterian evolution from three spiralian genomes.</title>
        <authorList>
            <person name="Simakov O."/>
            <person name="Marletaz F."/>
            <person name="Cho S.J."/>
            <person name="Edsinger-Gonzales E."/>
            <person name="Havlak P."/>
            <person name="Hellsten U."/>
            <person name="Kuo D.H."/>
            <person name="Larsson T."/>
            <person name="Lv J."/>
            <person name="Arendt D."/>
            <person name="Savage R."/>
            <person name="Osoegawa K."/>
            <person name="de Jong P."/>
            <person name="Grimwood J."/>
            <person name="Chapman J.A."/>
            <person name="Shapiro H."/>
            <person name="Aerts A."/>
            <person name="Otillar R.P."/>
            <person name="Terry A.Y."/>
            <person name="Boore J.L."/>
            <person name="Grigoriev I.V."/>
            <person name="Lindberg D.R."/>
            <person name="Seaver E.C."/>
            <person name="Weisblat D.A."/>
            <person name="Putnam N.H."/>
            <person name="Rokhsar D.S."/>
        </authorList>
    </citation>
    <scope>NUCLEOTIDE SEQUENCE</scope>
    <source>
        <strain evidence="4 6">I ESC-2004</strain>
    </source>
</reference>
<keyword evidence="6" id="KW-1185">Reference proteome</keyword>
<evidence type="ECO:0000256" key="2">
    <source>
        <dbReference type="SAM" id="SignalP"/>
    </source>
</evidence>
<dbReference type="InterPro" id="IPR053891">
    <property type="entry name" value="Shisa_N"/>
</dbReference>
<feature type="domain" description="Shisa N-terminal" evidence="3">
    <location>
        <begin position="92"/>
        <end position="136"/>
    </location>
</feature>
<feature type="chain" id="PRO_5008788544" description="Shisa N-terminal domain-containing protein" evidence="2">
    <location>
        <begin position="22"/>
        <end position="267"/>
    </location>
</feature>
<dbReference type="EnsemblMetazoa" id="CapteT212842">
    <property type="protein sequence ID" value="CapteP212842"/>
    <property type="gene ID" value="CapteG212842"/>
</dbReference>
<evidence type="ECO:0000259" key="3">
    <source>
        <dbReference type="Pfam" id="PF13908"/>
    </source>
</evidence>
<organism evidence="4">
    <name type="scientific">Capitella teleta</name>
    <name type="common">Polychaete worm</name>
    <dbReference type="NCBI Taxonomy" id="283909"/>
    <lineage>
        <taxon>Eukaryota</taxon>
        <taxon>Metazoa</taxon>
        <taxon>Spiralia</taxon>
        <taxon>Lophotrochozoa</taxon>
        <taxon>Annelida</taxon>
        <taxon>Polychaeta</taxon>
        <taxon>Sedentaria</taxon>
        <taxon>Scolecida</taxon>
        <taxon>Capitellidae</taxon>
        <taxon>Capitella</taxon>
    </lineage>
</organism>
<evidence type="ECO:0000256" key="1">
    <source>
        <dbReference type="SAM" id="Phobius"/>
    </source>
</evidence>
<feature type="signal peptide" evidence="2">
    <location>
        <begin position="1"/>
        <end position="21"/>
    </location>
</feature>
<reference evidence="5" key="3">
    <citation type="submission" date="2015-06" db="UniProtKB">
        <authorList>
            <consortium name="EnsemblMetazoa"/>
        </authorList>
    </citation>
    <scope>IDENTIFICATION</scope>
</reference>
<protein>
    <recommendedName>
        <fullName evidence="3">Shisa N-terminal domain-containing protein</fullName>
    </recommendedName>
</protein>
<evidence type="ECO:0000313" key="4">
    <source>
        <dbReference type="EMBL" id="ELU11219.1"/>
    </source>
</evidence>
<evidence type="ECO:0000313" key="5">
    <source>
        <dbReference type="EnsemblMetazoa" id="CapteP212842"/>
    </source>
</evidence>
<keyword evidence="2" id="KW-0732">Signal</keyword>
<keyword evidence="1" id="KW-0472">Membrane</keyword>
<feature type="transmembrane region" description="Helical" evidence="1">
    <location>
        <begin position="153"/>
        <end position="174"/>
    </location>
</feature>
<dbReference type="EMBL" id="AMQN01005798">
    <property type="status" value="NOT_ANNOTATED_CDS"/>
    <property type="molecule type" value="Genomic_DNA"/>
</dbReference>
<dbReference type="HOGENOM" id="CLU_1042955_0_0_1"/>
<accession>R7UY44</accession>
<keyword evidence="1" id="KW-1133">Transmembrane helix</keyword>
<proteinExistence type="predicted"/>
<dbReference type="AlphaFoldDB" id="R7UY44"/>
<gene>
    <name evidence="4" type="ORF">CAPTEDRAFT_212842</name>
</gene>
<dbReference type="OrthoDB" id="6288356at2759"/>
<dbReference type="EMBL" id="KB296865">
    <property type="protein sequence ID" value="ELU11219.1"/>
    <property type="molecule type" value="Genomic_DNA"/>
</dbReference>
<keyword evidence="1" id="KW-0812">Transmembrane</keyword>
<sequence length="267" mass="30097">MRVEFAWISAAFLFVFSGTSSSSIRMEEYESRLGHRLQSSETKNLIQNTPQSYGYYSNQDGYYKTFYDKYYEYAASQEYLNRTEPSGDVYVCLNYDVQDENGTILGIFTCPLPFEPKYHEFCCGPTYAEFCCTQHTSIEDHGTNSKKDKILRIVTYVAAAIGALFLISTVCACIHVKCSQRRPKTAPFPSEIPASTPGLYATKNLRSNSNTTMQPHEANPGCSAAAGDWNVPSPPVYDDVTASSKSRVQMRRERIRQNQMNNGIIEC</sequence>